<reference evidence="2 3" key="1">
    <citation type="journal article" date="2024" name="Science">
        <title>Giant polyketide synthase enzymes in the biosynthesis of giant marine polyether toxins.</title>
        <authorList>
            <person name="Fallon T.R."/>
            <person name="Shende V.V."/>
            <person name="Wierzbicki I.H."/>
            <person name="Pendleton A.L."/>
            <person name="Watervoot N.F."/>
            <person name="Auber R.P."/>
            <person name="Gonzalez D.J."/>
            <person name="Wisecaver J.H."/>
            <person name="Moore B.S."/>
        </authorList>
    </citation>
    <scope>NUCLEOTIDE SEQUENCE [LARGE SCALE GENOMIC DNA]</scope>
    <source>
        <strain evidence="2 3">12B1</strain>
    </source>
</reference>
<organism evidence="2 3">
    <name type="scientific">Prymnesium parvum</name>
    <name type="common">Toxic golden alga</name>
    <dbReference type="NCBI Taxonomy" id="97485"/>
    <lineage>
        <taxon>Eukaryota</taxon>
        <taxon>Haptista</taxon>
        <taxon>Haptophyta</taxon>
        <taxon>Prymnesiophyceae</taxon>
        <taxon>Prymnesiales</taxon>
        <taxon>Prymnesiaceae</taxon>
        <taxon>Prymnesium</taxon>
    </lineage>
</organism>
<gene>
    <name evidence="2" type="ORF">AB1Y20_009933</name>
</gene>
<evidence type="ECO:0000256" key="1">
    <source>
        <dbReference type="SAM" id="MobiDB-lite"/>
    </source>
</evidence>
<name>A0AB34K5M7_PRYPA</name>
<proteinExistence type="predicted"/>
<keyword evidence="3" id="KW-1185">Reference proteome</keyword>
<dbReference type="Proteomes" id="UP001515480">
    <property type="component" value="Unassembled WGS sequence"/>
</dbReference>
<dbReference type="AlphaFoldDB" id="A0AB34K5M7"/>
<evidence type="ECO:0000313" key="2">
    <source>
        <dbReference type="EMBL" id="KAL1528593.1"/>
    </source>
</evidence>
<evidence type="ECO:0000313" key="3">
    <source>
        <dbReference type="Proteomes" id="UP001515480"/>
    </source>
</evidence>
<feature type="region of interest" description="Disordered" evidence="1">
    <location>
        <begin position="1"/>
        <end position="24"/>
    </location>
</feature>
<protein>
    <submittedName>
        <fullName evidence="2">Uncharacterized protein</fullName>
    </submittedName>
</protein>
<comment type="caution">
    <text evidence="2">The sequence shown here is derived from an EMBL/GenBank/DDBJ whole genome shotgun (WGS) entry which is preliminary data.</text>
</comment>
<accession>A0AB34K5M7</accession>
<dbReference type="EMBL" id="JBGBPQ010000002">
    <property type="protein sequence ID" value="KAL1528593.1"/>
    <property type="molecule type" value="Genomic_DNA"/>
</dbReference>
<sequence>MVAMAALSDGEEPQRPSCPPSTGALIPMGVTIHIPHSIFPDEPKPKNGYWVGKTVLTTKGGRLDVGIKIRGEAIFTRPISEVKAWVVGGA</sequence>